<dbReference type="SUPFAM" id="SSF46950">
    <property type="entry name" value="Double-stranded DNA-binding domain"/>
    <property type="match status" value="1"/>
</dbReference>
<gene>
    <name evidence="3" type="ORF">TASK_LOCUS5611</name>
</gene>
<dbReference type="GO" id="GO:0005634">
    <property type="term" value="C:nucleus"/>
    <property type="evidence" value="ECO:0007669"/>
    <property type="project" value="TreeGrafter"/>
</dbReference>
<reference evidence="5" key="1">
    <citation type="submission" date="2017-02" db="UniProtKB">
        <authorList>
            <consortium name="WormBaseParasite"/>
        </authorList>
    </citation>
    <scope>IDENTIFICATION</scope>
</reference>
<organism evidence="5">
    <name type="scientific">Taenia asiatica</name>
    <name type="common">Asian tapeworm</name>
    <dbReference type="NCBI Taxonomy" id="60517"/>
    <lineage>
        <taxon>Eukaryota</taxon>
        <taxon>Metazoa</taxon>
        <taxon>Spiralia</taxon>
        <taxon>Lophotrochozoa</taxon>
        <taxon>Platyhelminthes</taxon>
        <taxon>Cestoda</taxon>
        <taxon>Eucestoda</taxon>
        <taxon>Cyclophyllidea</taxon>
        <taxon>Taeniidae</taxon>
        <taxon>Taenia</taxon>
    </lineage>
</organism>
<reference evidence="3 4" key="2">
    <citation type="submission" date="2018-11" db="EMBL/GenBank/DDBJ databases">
        <authorList>
            <consortium name="Pathogen Informatics"/>
        </authorList>
    </citation>
    <scope>NUCLEOTIDE SEQUENCE [LARGE SCALE GENOMIC DNA]</scope>
</reference>
<dbReference type="GO" id="GO:0003677">
    <property type="term" value="F:DNA binding"/>
    <property type="evidence" value="ECO:0007669"/>
    <property type="project" value="InterPro"/>
</dbReference>
<protein>
    <submittedName>
        <fullName evidence="5">Programmed cell death protein 5</fullName>
    </submittedName>
</protein>
<sequence>MLPRDGDAKISEQQQAQKEEIERRNKEIKNDFLSRILDQQARARLNTLAMTKPDKAKAVENMLVNMAQTRGISGQITDEQLRNMLNDIASHTKKPTEVKFDRRRAAIDSDEDF</sequence>
<proteinExistence type="inferred from homology"/>
<dbReference type="PANTHER" id="PTHR10840">
    <property type="entry name" value="PROGRAMMED CELL DEATH PROTEIN 5"/>
    <property type="match status" value="1"/>
</dbReference>
<feature type="region of interest" description="Disordered" evidence="2">
    <location>
        <begin position="1"/>
        <end position="21"/>
    </location>
</feature>
<dbReference type="PIRSF" id="PIRSF015730">
    <property type="entry name" value="TFAR19"/>
    <property type="match status" value="1"/>
</dbReference>
<dbReference type="PANTHER" id="PTHR10840:SF0">
    <property type="entry name" value="PROGRAMMED CELL DEATH PROTEIN 5"/>
    <property type="match status" value="1"/>
</dbReference>
<dbReference type="GO" id="GO:0005829">
    <property type="term" value="C:cytosol"/>
    <property type="evidence" value="ECO:0007669"/>
    <property type="project" value="TreeGrafter"/>
</dbReference>
<dbReference type="WBParaSite" id="TASK_0000561001-mRNA-1">
    <property type="protein sequence ID" value="TASK_0000561001-mRNA-1"/>
    <property type="gene ID" value="TASK_0000561001"/>
</dbReference>
<name>A0A0R3W621_TAEAS</name>
<evidence type="ECO:0000313" key="3">
    <source>
        <dbReference type="EMBL" id="VDK35349.1"/>
    </source>
</evidence>
<dbReference type="Gene3D" id="1.10.8.140">
    <property type="entry name" value="PDCD5-like"/>
    <property type="match status" value="1"/>
</dbReference>
<comment type="similarity">
    <text evidence="1">Belongs to the PDCD5 family.</text>
</comment>
<evidence type="ECO:0000313" key="4">
    <source>
        <dbReference type="Proteomes" id="UP000282613"/>
    </source>
</evidence>
<dbReference type="AlphaFoldDB" id="A0A0R3W621"/>
<dbReference type="InterPro" id="IPR002836">
    <property type="entry name" value="PDCD5-like"/>
</dbReference>
<evidence type="ECO:0000256" key="2">
    <source>
        <dbReference type="SAM" id="MobiDB-lite"/>
    </source>
</evidence>
<evidence type="ECO:0000313" key="5">
    <source>
        <dbReference type="WBParaSite" id="TASK_0000561001-mRNA-1"/>
    </source>
</evidence>
<dbReference type="EMBL" id="UYRS01018428">
    <property type="protein sequence ID" value="VDK35349.1"/>
    <property type="molecule type" value="Genomic_DNA"/>
</dbReference>
<dbReference type="Proteomes" id="UP000282613">
    <property type="component" value="Unassembled WGS sequence"/>
</dbReference>
<feature type="compositionally biased region" description="Basic and acidic residues" evidence="2">
    <location>
        <begin position="1"/>
        <end position="10"/>
    </location>
</feature>
<dbReference type="STRING" id="60517.A0A0R3W621"/>
<accession>A0A0R3W621</accession>
<dbReference type="Pfam" id="PF01984">
    <property type="entry name" value="dsDNA_bind"/>
    <property type="match status" value="1"/>
</dbReference>
<dbReference type="OrthoDB" id="10252486at2759"/>
<keyword evidence="4" id="KW-1185">Reference proteome</keyword>
<evidence type="ECO:0000256" key="1">
    <source>
        <dbReference type="ARBA" id="ARBA00010490"/>
    </source>
</evidence>
<dbReference type="InterPro" id="IPR036883">
    <property type="entry name" value="PDCD5-like_sf"/>
</dbReference>